<dbReference type="InterPro" id="IPR011990">
    <property type="entry name" value="TPR-like_helical_dom_sf"/>
</dbReference>
<dbReference type="AlphaFoldDB" id="A0A843VUF8"/>
<gene>
    <name evidence="4" type="ORF">Taro_032279</name>
</gene>
<feature type="non-terminal residue" evidence="4">
    <location>
        <position position="1"/>
    </location>
</feature>
<proteinExistence type="predicted"/>
<dbReference type="PROSITE" id="PS51375">
    <property type="entry name" value="PPR"/>
    <property type="match status" value="7"/>
</dbReference>
<feature type="repeat" description="PPR" evidence="2">
    <location>
        <begin position="232"/>
        <end position="266"/>
    </location>
</feature>
<dbReference type="Gene3D" id="1.25.40.10">
    <property type="entry name" value="Tetratricopeptide repeat domain"/>
    <property type="match status" value="3"/>
</dbReference>
<organism evidence="4 5">
    <name type="scientific">Colocasia esculenta</name>
    <name type="common">Wild taro</name>
    <name type="synonym">Arum esculentum</name>
    <dbReference type="NCBI Taxonomy" id="4460"/>
    <lineage>
        <taxon>Eukaryota</taxon>
        <taxon>Viridiplantae</taxon>
        <taxon>Streptophyta</taxon>
        <taxon>Embryophyta</taxon>
        <taxon>Tracheophyta</taxon>
        <taxon>Spermatophyta</taxon>
        <taxon>Magnoliopsida</taxon>
        <taxon>Liliopsida</taxon>
        <taxon>Araceae</taxon>
        <taxon>Aroideae</taxon>
        <taxon>Colocasieae</taxon>
        <taxon>Colocasia</taxon>
    </lineage>
</organism>
<protein>
    <recommendedName>
        <fullName evidence="3">PROP1-like PPR domain-containing protein</fullName>
    </recommendedName>
</protein>
<feature type="repeat" description="PPR" evidence="2">
    <location>
        <begin position="336"/>
        <end position="370"/>
    </location>
</feature>
<reference evidence="4" key="1">
    <citation type="submission" date="2017-07" db="EMBL/GenBank/DDBJ databases">
        <title>Taro Niue Genome Assembly and Annotation.</title>
        <authorList>
            <person name="Atibalentja N."/>
            <person name="Keating K."/>
            <person name="Fields C.J."/>
        </authorList>
    </citation>
    <scope>NUCLEOTIDE SEQUENCE</scope>
    <source>
        <strain evidence="4">Niue_2</strain>
        <tissue evidence="4">Leaf</tissue>
    </source>
</reference>
<keyword evidence="5" id="KW-1185">Reference proteome</keyword>
<dbReference type="PANTHER" id="PTHR46862">
    <property type="entry name" value="OS07G0661900 PROTEIN"/>
    <property type="match status" value="1"/>
</dbReference>
<accession>A0A843VUF8</accession>
<feature type="repeat" description="PPR" evidence="2">
    <location>
        <begin position="162"/>
        <end position="196"/>
    </location>
</feature>
<feature type="domain" description="PROP1-like PPR" evidence="3">
    <location>
        <begin position="55"/>
        <end position="217"/>
    </location>
</feature>
<feature type="repeat" description="PPR" evidence="2">
    <location>
        <begin position="92"/>
        <end position="126"/>
    </location>
</feature>
<dbReference type="NCBIfam" id="TIGR00756">
    <property type="entry name" value="PPR"/>
    <property type="match status" value="5"/>
</dbReference>
<sequence length="449" mass="50600">LNKKNYLSKLPLLHRSKVRRTARIGRAVFSVGSFVLEMESPQLVAELVLIEESFQTVTGDYSKLMDAYAKANRVEDAERIYQKMTEKGIDADIQVLVILLQMYCDAGILDRAKEVFESLRSQGFQPDLKTYKSMIVAYVNAGLPKAAEALIREMEARDIKPTLEMYMVLLRAFAQRGLVDSAQRMFNNMQFSGIQPNLEACTLLLEAYGHAGDPDQARHSFDFMIRAGHKPDDRCVASMIAAYQMKNLLDKALDLLLNMEKDGFKPGIATYTVLVDWLGKLLLVDEVEQILDKIAELGDVPFQTNVSLCDMYSRSGDKSKAVKYLKRVEGRKELLSAEQFERVINGLIAGGFVEHAKRIHDVMQARGFSPSESVRIALMANQPQRKWYGLWPIIKSSYSGSERHQMSKQASTMRSPSFPKSAALVRWVVIPPPSPFANCIRNQNKSTKA</sequence>
<name>A0A843VUF8_COLES</name>
<dbReference type="PANTHER" id="PTHR46862:SF2">
    <property type="entry name" value="OS02G0611400 PROTEIN"/>
    <property type="match status" value="1"/>
</dbReference>
<keyword evidence="1" id="KW-0677">Repeat</keyword>
<dbReference type="InterPro" id="IPR002885">
    <property type="entry name" value="PPR_rpt"/>
</dbReference>
<dbReference type="EMBL" id="NMUH01002369">
    <property type="protein sequence ID" value="MQL99555.1"/>
    <property type="molecule type" value="Genomic_DNA"/>
</dbReference>
<comment type="caution">
    <text evidence="4">The sequence shown here is derived from an EMBL/GenBank/DDBJ whole genome shotgun (WGS) entry which is preliminary data.</text>
</comment>
<feature type="non-terminal residue" evidence="4">
    <location>
        <position position="449"/>
    </location>
</feature>
<evidence type="ECO:0000256" key="1">
    <source>
        <dbReference type="ARBA" id="ARBA00022737"/>
    </source>
</evidence>
<dbReference type="SUPFAM" id="SSF81901">
    <property type="entry name" value="HCP-like"/>
    <property type="match status" value="1"/>
</dbReference>
<dbReference type="Pfam" id="PF01535">
    <property type="entry name" value="PPR"/>
    <property type="match status" value="2"/>
</dbReference>
<evidence type="ECO:0000256" key="2">
    <source>
        <dbReference type="PROSITE-ProRule" id="PRU00708"/>
    </source>
</evidence>
<evidence type="ECO:0000313" key="5">
    <source>
        <dbReference type="Proteomes" id="UP000652761"/>
    </source>
</evidence>
<feature type="repeat" description="PPR" evidence="2">
    <location>
        <begin position="197"/>
        <end position="231"/>
    </location>
</feature>
<dbReference type="Pfam" id="PF17177">
    <property type="entry name" value="PPR_long"/>
    <property type="match status" value="1"/>
</dbReference>
<feature type="repeat" description="PPR" evidence="2">
    <location>
        <begin position="57"/>
        <end position="91"/>
    </location>
</feature>
<dbReference type="Proteomes" id="UP000652761">
    <property type="component" value="Unassembled WGS sequence"/>
</dbReference>
<dbReference type="OrthoDB" id="185373at2759"/>
<feature type="repeat" description="PPR" evidence="2">
    <location>
        <begin position="127"/>
        <end position="161"/>
    </location>
</feature>
<dbReference type="InterPro" id="IPR033443">
    <property type="entry name" value="PROP1-like_PPR_dom"/>
</dbReference>
<evidence type="ECO:0000313" key="4">
    <source>
        <dbReference type="EMBL" id="MQL99555.1"/>
    </source>
</evidence>
<evidence type="ECO:0000259" key="3">
    <source>
        <dbReference type="Pfam" id="PF17177"/>
    </source>
</evidence>